<dbReference type="InterPro" id="IPR006913">
    <property type="entry name" value="CENP-V/GFA"/>
</dbReference>
<evidence type="ECO:0000256" key="2">
    <source>
        <dbReference type="ARBA" id="ARBA00022723"/>
    </source>
</evidence>
<dbReference type="RefSeq" id="WP_075776845.1">
    <property type="nucleotide sequence ID" value="NZ_CP019437.1"/>
</dbReference>
<dbReference type="SUPFAM" id="SSF51316">
    <property type="entry name" value="Mss4-like"/>
    <property type="match status" value="1"/>
</dbReference>
<proteinExistence type="inferred from homology"/>
<keyword evidence="7" id="KW-1185">Reference proteome</keyword>
<dbReference type="PANTHER" id="PTHR33337:SF40">
    <property type="entry name" value="CENP-V_GFA DOMAIN-CONTAINING PROTEIN-RELATED"/>
    <property type="match status" value="1"/>
</dbReference>
<keyword evidence="2" id="KW-0479">Metal-binding</keyword>
<dbReference type="PANTHER" id="PTHR33337">
    <property type="entry name" value="GFA DOMAIN-CONTAINING PROTEIN"/>
    <property type="match status" value="1"/>
</dbReference>
<keyword evidence="3" id="KW-0862">Zinc</keyword>
<dbReference type="EMBL" id="CP019437">
    <property type="protein sequence ID" value="AQS49562.1"/>
    <property type="molecule type" value="Genomic_DNA"/>
</dbReference>
<evidence type="ECO:0000256" key="1">
    <source>
        <dbReference type="ARBA" id="ARBA00005495"/>
    </source>
</evidence>
<evidence type="ECO:0000259" key="5">
    <source>
        <dbReference type="PROSITE" id="PS51891"/>
    </source>
</evidence>
<dbReference type="PROSITE" id="PS51891">
    <property type="entry name" value="CENP_V_GFA"/>
    <property type="match status" value="1"/>
</dbReference>
<protein>
    <submittedName>
        <fullName evidence="6">Aldehyde-activating protein</fullName>
    </submittedName>
</protein>
<gene>
    <name evidence="6" type="ORF">BMG03_18505</name>
</gene>
<dbReference type="Proteomes" id="UP000185622">
    <property type="component" value="Chromosome"/>
</dbReference>
<sequence length="126" mass="13689">MKHTGACLCGAVSYEVEGEMQPVVACHCSQCRKTSGHVWASSQVDAHQLVLINRDGLRWYRSSETAERGFCAVCGSSLFWRLDGEGRISIAAGTLDLPTGLSMAEHIFVANKGDYYEIEPGPPQSP</sequence>
<reference evidence="6 7" key="1">
    <citation type="submission" date="2017-01" db="EMBL/GenBank/DDBJ databases">
        <title>The complete genome sequence of a sulfur-oxidizing marine bacterium Thioclava sp. 25B10_4T.</title>
        <authorList>
            <person name="Liu Y."/>
            <person name="Lai Q."/>
            <person name="Shao Z."/>
        </authorList>
    </citation>
    <scope>NUCLEOTIDE SEQUENCE [LARGE SCALE GENOMIC DNA]</scope>
    <source>
        <strain evidence="6 7">25B10_4</strain>
    </source>
</reference>
<evidence type="ECO:0000256" key="3">
    <source>
        <dbReference type="ARBA" id="ARBA00022833"/>
    </source>
</evidence>
<keyword evidence="4" id="KW-0456">Lyase</keyword>
<comment type="similarity">
    <text evidence="1">Belongs to the Gfa family.</text>
</comment>
<dbReference type="InterPro" id="IPR011057">
    <property type="entry name" value="Mss4-like_sf"/>
</dbReference>
<dbReference type="Gene3D" id="3.90.1590.10">
    <property type="entry name" value="glutathione-dependent formaldehyde- activating enzyme (gfa)"/>
    <property type="match status" value="1"/>
</dbReference>
<organism evidence="6 7">
    <name type="scientific">Thioclava nitratireducens</name>
    <dbReference type="NCBI Taxonomy" id="1915078"/>
    <lineage>
        <taxon>Bacteria</taxon>
        <taxon>Pseudomonadati</taxon>
        <taxon>Pseudomonadota</taxon>
        <taxon>Alphaproteobacteria</taxon>
        <taxon>Rhodobacterales</taxon>
        <taxon>Paracoccaceae</taxon>
        <taxon>Thioclava</taxon>
    </lineage>
</organism>
<evidence type="ECO:0000313" key="6">
    <source>
        <dbReference type="EMBL" id="AQS49562.1"/>
    </source>
</evidence>
<evidence type="ECO:0000313" key="7">
    <source>
        <dbReference type="Proteomes" id="UP000185622"/>
    </source>
</evidence>
<name>A0ABN4XF30_9RHOB</name>
<evidence type="ECO:0000256" key="4">
    <source>
        <dbReference type="ARBA" id="ARBA00023239"/>
    </source>
</evidence>
<feature type="domain" description="CENP-V/GFA" evidence="5">
    <location>
        <begin position="3"/>
        <end position="117"/>
    </location>
</feature>
<dbReference type="Pfam" id="PF04828">
    <property type="entry name" value="GFA"/>
    <property type="match status" value="1"/>
</dbReference>
<accession>A0ABN4XF30</accession>